<evidence type="ECO:0000256" key="1">
    <source>
        <dbReference type="SAM" id="SignalP"/>
    </source>
</evidence>
<dbReference type="Proteomes" id="UP000291117">
    <property type="component" value="Unassembled WGS sequence"/>
</dbReference>
<dbReference type="RefSeq" id="WP_131608492.1">
    <property type="nucleotide sequence ID" value="NZ_SJSM01000004.1"/>
</dbReference>
<accession>A0A4R0NA56</accession>
<dbReference type="Pfam" id="PF16407">
    <property type="entry name" value="PKD_2"/>
    <property type="match status" value="1"/>
</dbReference>
<name>A0A4R0NA56_9SPHI</name>
<dbReference type="AlphaFoldDB" id="A0A4R0NA56"/>
<organism evidence="2 3">
    <name type="scientific">Pedobacter hiemivivus</name>
    <dbReference type="NCBI Taxonomy" id="2530454"/>
    <lineage>
        <taxon>Bacteria</taxon>
        <taxon>Pseudomonadati</taxon>
        <taxon>Bacteroidota</taxon>
        <taxon>Sphingobacteriia</taxon>
        <taxon>Sphingobacteriales</taxon>
        <taxon>Sphingobacteriaceae</taxon>
        <taxon>Pedobacter</taxon>
    </lineage>
</organism>
<evidence type="ECO:0008006" key="4">
    <source>
        <dbReference type="Google" id="ProtNLM"/>
    </source>
</evidence>
<feature type="chain" id="PRO_5020766969" description="PKD-like family protein" evidence="1">
    <location>
        <begin position="21"/>
        <end position="520"/>
    </location>
</feature>
<reference evidence="2 3" key="1">
    <citation type="submission" date="2019-02" db="EMBL/GenBank/DDBJ databases">
        <title>Pedobacter sp. RP-3-8 sp. nov., isolated from Arctic soil.</title>
        <authorList>
            <person name="Dahal R.H."/>
        </authorList>
    </citation>
    <scope>NUCLEOTIDE SEQUENCE [LARGE SCALE GENOMIC DNA]</scope>
    <source>
        <strain evidence="2 3">RP-3-8</strain>
    </source>
</reference>
<feature type="signal peptide" evidence="1">
    <location>
        <begin position="1"/>
        <end position="20"/>
    </location>
</feature>
<evidence type="ECO:0000313" key="3">
    <source>
        <dbReference type="Proteomes" id="UP000291117"/>
    </source>
</evidence>
<protein>
    <recommendedName>
        <fullName evidence="4">PKD-like family protein</fullName>
    </recommendedName>
</protein>
<dbReference type="InterPro" id="IPR032183">
    <property type="entry name" value="PKD-like"/>
</dbReference>
<proteinExistence type="predicted"/>
<evidence type="ECO:0000313" key="2">
    <source>
        <dbReference type="EMBL" id="TCC97080.1"/>
    </source>
</evidence>
<gene>
    <name evidence="2" type="ORF">EZ444_09490</name>
</gene>
<dbReference type="PROSITE" id="PS51257">
    <property type="entry name" value="PROKAR_LIPOPROTEIN"/>
    <property type="match status" value="1"/>
</dbReference>
<dbReference type="EMBL" id="SJSM01000004">
    <property type="protein sequence ID" value="TCC97080.1"/>
    <property type="molecule type" value="Genomic_DNA"/>
</dbReference>
<keyword evidence="1" id="KW-0732">Signal</keyword>
<dbReference type="OrthoDB" id="1094435at2"/>
<sequence length="520" mass="57815">MNGKKILNFLILLSGIILLASCAKDKGNYDYKTLNPVTIDIENVAISYGLERFDILEISPKVMYKGEKVDPVKSQFSELKFSWEMYPAAGVQGITERYILSDSIALKAEMSQRELSWEVLFTVTNTTTGIKAFSKFDVKITPSLAEGWMVLYERDGKTDVGLIANNEISKAQLKKEKLFLDIYSASNGTPLPGTPGSLIFSSANLSAKRLYVQSSQEIAMVVSGTFQKVFDYNQSLFWSKPASTAPILIKATEGRKEFLINNNKVHMIDYTALVQGERAFGDALGGTYGTLAPWMSTSTLGAPFDAIFYDQTNKKFMKLITRGSEIVPISTTQAVTAPFDVNNVGMELLMGDMGWNNLEYLVMKDNANKHWLLTANFRGGEIPNIGKAKYDMSICPEVANINSVTAGYLGEIFYYSANNHLYQFKYLQNTVGQLWTAPAGETITNIALQKYYYTNHAPGIPFDPKNPCKVLYIATYNESKKVGTVYQVEVNQTEGSLVPGTQKEYTGFGKIKAMAWKPLI</sequence>
<keyword evidence="3" id="KW-1185">Reference proteome</keyword>
<comment type="caution">
    <text evidence="2">The sequence shown here is derived from an EMBL/GenBank/DDBJ whole genome shotgun (WGS) entry which is preliminary data.</text>
</comment>